<feature type="transmembrane region" description="Helical" evidence="1">
    <location>
        <begin position="442"/>
        <end position="461"/>
    </location>
</feature>
<dbReference type="STRING" id="1907941.BKE30_15050"/>
<feature type="domain" description="IcmF-related" evidence="2">
    <location>
        <begin position="497"/>
        <end position="785"/>
    </location>
</feature>
<dbReference type="PANTHER" id="PTHR36153:SF1">
    <property type="entry name" value="TYPE VI SECRETION SYSTEM COMPONENT TSSM1"/>
    <property type="match status" value="1"/>
</dbReference>
<feature type="transmembrane region" description="Helical" evidence="1">
    <location>
        <begin position="36"/>
        <end position="56"/>
    </location>
</feature>
<sequence length="787" mass="88892">MNSFWQRIYDPRLIIAAGIVVVLVCAYRVLSPVLFWSLMAGLLLLLLITGLVWWYLKGKNSQQGAELADLLQQDSRLINPKNKGDESEKIQFLKQQMNESIRTLRKSRLGDKRGHAALYELPWYMMIGNPAAGKSSAIQNSGLRFPFAENNRDKAAIQGIGGTRNCDWFFSTEGILLDTAGRYAVYEEDHQEWLGFLGLLKKSRKKAPINGIIIGVSIAELMSNNPEHALKLAKNLRSRVQDLTEQLEVFAPVYVIFTKMDLVAGFSEFFSVYDDEERQQVWGATIPFEEKLGKDSSTQFEEQFNMLYEGLQDLSTTHLTRRHSQTISPSIMTFPLEFKSIKPALKLFISALFEENPFQFQPVFRGFYFTSALQEGVVDSPMTKQIVTQFSLTEPGQTGKQEVEVASQHGYFLKQLFSRVILADKHLVRQYLNRSRRQKRHAAFLAGLLLIGVALSVWTWSYRNNQLLIQNVGADLQKVKRIQAEGQASLSSQFDSLLILQDRLEQLDRYQQDRPLSLQFGLYQGTALREKLLAEYLAGVKRVMLTPVQQNIARYLGDVNSNAAALKTAAASNPVEAASISASKQYTEASATSAEDAYNALKAYLMLADHSHMESSHLNDQITRFWRAWLEANRGEMSRSDMIRNAERLISYSLSQSQNPAFPILAADLALVDQTREHLRQVIKGMPARDRVYAEIKMRAAVRYPAITVAQVVGENNRHFMVGSYALSGTFSKAAWDGYVSQAIDEASQSNIQGKDWVLNSVRNDDLTLTGSPEQIRRELVGLYNLD</sequence>
<evidence type="ECO:0000256" key="1">
    <source>
        <dbReference type="SAM" id="Phobius"/>
    </source>
</evidence>
<dbReference type="SUPFAM" id="SSF52540">
    <property type="entry name" value="P-loop containing nucleoside triphosphate hydrolases"/>
    <property type="match status" value="1"/>
</dbReference>
<dbReference type="InterPro" id="IPR025743">
    <property type="entry name" value="TssM1_N"/>
</dbReference>
<keyword evidence="5" id="KW-1185">Reference proteome</keyword>
<dbReference type="Pfam" id="PF14331">
    <property type="entry name" value="IcmF-related_N"/>
    <property type="match status" value="1"/>
</dbReference>
<evidence type="ECO:0000313" key="4">
    <source>
        <dbReference type="EMBL" id="ONG37207.1"/>
    </source>
</evidence>
<dbReference type="PANTHER" id="PTHR36153">
    <property type="entry name" value="INNER MEMBRANE PROTEIN-RELATED"/>
    <property type="match status" value="1"/>
</dbReference>
<dbReference type="Proteomes" id="UP000192132">
    <property type="component" value="Unassembled WGS sequence"/>
</dbReference>
<protein>
    <recommendedName>
        <fullName evidence="6">Type VI secretion system membrane subunit TssM</fullName>
    </recommendedName>
</protein>
<feature type="domain" description="Type VI secretion system component TssM1 N-terminal" evidence="3">
    <location>
        <begin position="187"/>
        <end position="443"/>
    </location>
</feature>
<accession>A0A1S8CQ59</accession>
<keyword evidence="1" id="KW-0472">Membrane</keyword>
<organism evidence="4 5">
    <name type="scientific">Alkanindiges hydrocarboniclasticus</name>
    <dbReference type="NCBI Taxonomy" id="1907941"/>
    <lineage>
        <taxon>Bacteria</taxon>
        <taxon>Pseudomonadati</taxon>
        <taxon>Pseudomonadota</taxon>
        <taxon>Gammaproteobacteria</taxon>
        <taxon>Moraxellales</taxon>
        <taxon>Moraxellaceae</taxon>
        <taxon>Alkanindiges</taxon>
    </lineage>
</organism>
<dbReference type="InterPro" id="IPR053156">
    <property type="entry name" value="T6SS_TssM-like"/>
</dbReference>
<gene>
    <name evidence="4" type="ORF">BKE30_15050</name>
</gene>
<dbReference type="InterPro" id="IPR009612">
    <property type="entry name" value="IcmF-rel"/>
</dbReference>
<dbReference type="InterPro" id="IPR027417">
    <property type="entry name" value="P-loop_NTPase"/>
</dbReference>
<evidence type="ECO:0000313" key="5">
    <source>
        <dbReference type="Proteomes" id="UP000192132"/>
    </source>
</evidence>
<dbReference type="EMBL" id="MLCN01000065">
    <property type="protein sequence ID" value="ONG37207.1"/>
    <property type="molecule type" value="Genomic_DNA"/>
</dbReference>
<name>A0A1S8CQ59_9GAMM</name>
<dbReference type="InterPro" id="IPR017731">
    <property type="entry name" value="TssM1-like"/>
</dbReference>
<feature type="transmembrane region" description="Helical" evidence="1">
    <location>
        <begin position="12"/>
        <end position="30"/>
    </location>
</feature>
<evidence type="ECO:0008006" key="6">
    <source>
        <dbReference type="Google" id="ProtNLM"/>
    </source>
</evidence>
<comment type="caution">
    <text evidence="4">The sequence shown here is derived from an EMBL/GenBank/DDBJ whole genome shotgun (WGS) entry which is preliminary data.</text>
</comment>
<keyword evidence="1" id="KW-0812">Transmembrane</keyword>
<evidence type="ECO:0000259" key="3">
    <source>
        <dbReference type="Pfam" id="PF14331"/>
    </source>
</evidence>
<keyword evidence="1" id="KW-1133">Transmembrane helix</keyword>
<evidence type="ECO:0000259" key="2">
    <source>
        <dbReference type="Pfam" id="PF06761"/>
    </source>
</evidence>
<proteinExistence type="predicted"/>
<dbReference type="NCBIfam" id="TIGR03348">
    <property type="entry name" value="VI_IcmF"/>
    <property type="match status" value="1"/>
</dbReference>
<dbReference type="AlphaFoldDB" id="A0A1S8CQ59"/>
<reference evidence="4 5" key="1">
    <citation type="submission" date="2016-10" db="EMBL/GenBank/DDBJ databases">
        <title>Draft Genome sequence of Alkanindiges sp. strain H1.</title>
        <authorList>
            <person name="Subhash Y."/>
            <person name="Lee S."/>
        </authorList>
    </citation>
    <scope>NUCLEOTIDE SEQUENCE [LARGE SCALE GENOMIC DNA]</scope>
    <source>
        <strain evidence="4 5">H1</strain>
    </source>
</reference>
<dbReference type="Pfam" id="PF06761">
    <property type="entry name" value="IcmF-related"/>
    <property type="match status" value="1"/>
</dbReference>